<sequence>MSEWRIRPQMNEIDLEASGNPTVFSIRLHYGKEFTKFPGIKYMKGQHNFVDLIDSDLFSVCNIDDMMEELGYVEEGKLMYYHFKQPSGDLDFGLFALGSDQDVNHLRSYTA</sequence>
<evidence type="ECO:0000313" key="2">
    <source>
        <dbReference type="EMBL" id="CAI9300178.1"/>
    </source>
</evidence>
<accession>A0AA36ELG6</accession>
<dbReference type="EMBL" id="OX465084">
    <property type="protein sequence ID" value="CAI9300178.1"/>
    <property type="molecule type" value="Genomic_DNA"/>
</dbReference>
<dbReference type="InterPro" id="IPR058594">
    <property type="entry name" value="PB1-like_dom_pln"/>
</dbReference>
<gene>
    <name evidence="2" type="ORF">LSALG_LOCUS38835</name>
</gene>
<evidence type="ECO:0000259" key="1">
    <source>
        <dbReference type="Pfam" id="PF26130"/>
    </source>
</evidence>
<evidence type="ECO:0000313" key="3">
    <source>
        <dbReference type="Proteomes" id="UP001177003"/>
    </source>
</evidence>
<organism evidence="2 3">
    <name type="scientific">Lactuca saligna</name>
    <name type="common">Willowleaf lettuce</name>
    <dbReference type="NCBI Taxonomy" id="75948"/>
    <lineage>
        <taxon>Eukaryota</taxon>
        <taxon>Viridiplantae</taxon>
        <taxon>Streptophyta</taxon>
        <taxon>Embryophyta</taxon>
        <taxon>Tracheophyta</taxon>
        <taxon>Spermatophyta</taxon>
        <taxon>Magnoliopsida</taxon>
        <taxon>eudicotyledons</taxon>
        <taxon>Gunneridae</taxon>
        <taxon>Pentapetalae</taxon>
        <taxon>asterids</taxon>
        <taxon>campanulids</taxon>
        <taxon>Asterales</taxon>
        <taxon>Asteraceae</taxon>
        <taxon>Cichorioideae</taxon>
        <taxon>Cichorieae</taxon>
        <taxon>Lactucinae</taxon>
        <taxon>Lactuca</taxon>
    </lineage>
</organism>
<dbReference type="Proteomes" id="UP001177003">
    <property type="component" value="Chromosome 8"/>
</dbReference>
<feature type="domain" description="PB1-like" evidence="1">
    <location>
        <begin position="24"/>
        <end position="108"/>
    </location>
</feature>
<dbReference type="Pfam" id="PF26130">
    <property type="entry name" value="PB1-like"/>
    <property type="match status" value="1"/>
</dbReference>
<dbReference type="AlphaFoldDB" id="A0AA36ELG6"/>
<name>A0AA36ELG6_LACSI</name>
<keyword evidence="3" id="KW-1185">Reference proteome</keyword>
<proteinExistence type="predicted"/>
<reference evidence="2" key="1">
    <citation type="submission" date="2023-04" db="EMBL/GenBank/DDBJ databases">
        <authorList>
            <person name="Vijverberg K."/>
            <person name="Xiong W."/>
            <person name="Schranz E."/>
        </authorList>
    </citation>
    <scope>NUCLEOTIDE SEQUENCE</scope>
</reference>
<protein>
    <recommendedName>
        <fullName evidence="1">PB1-like domain-containing protein</fullName>
    </recommendedName>
</protein>